<dbReference type="PANTHER" id="PTHR47027:SF28">
    <property type="entry name" value="ENDONUCLEASE-REVERSE TRANSCRIPTASE"/>
    <property type="match status" value="1"/>
</dbReference>
<proteinExistence type="predicted"/>
<comment type="caution">
    <text evidence="2">The sequence shown here is derived from an EMBL/GenBank/DDBJ whole genome shotgun (WGS) entry which is preliminary data.</text>
</comment>
<keyword evidence="3" id="KW-1185">Reference proteome</keyword>
<keyword evidence="2" id="KW-0808">Transferase</keyword>
<sequence length="105" mass="12515">MLRIRNKIKPEIGEEQCGFVEDKRTSNAIYILRTLIERALEVQDVYLCFIDYTKAFDRVRHDEIITDLKQLNIDGKDLRIIKTMYWEQTAAMRVENKTSTFQDIK</sequence>
<keyword evidence="2" id="KW-0548">Nucleotidyltransferase</keyword>
<dbReference type="AlphaFoldDB" id="A0AAV3ZTD6"/>
<dbReference type="Proteomes" id="UP000735302">
    <property type="component" value="Unassembled WGS sequence"/>
</dbReference>
<gene>
    <name evidence="2" type="ORF">PoB_002560000</name>
</gene>
<reference evidence="2 3" key="1">
    <citation type="journal article" date="2021" name="Elife">
        <title>Chloroplast acquisition without the gene transfer in kleptoplastic sea slugs, Plakobranchus ocellatus.</title>
        <authorList>
            <person name="Maeda T."/>
            <person name="Takahashi S."/>
            <person name="Yoshida T."/>
            <person name="Shimamura S."/>
            <person name="Takaki Y."/>
            <person name="Nagai Y."/>
            <person name="Toyoda A."/>
            <person name="Suzuki Y."/>
            <person name="Arimoto A."/>
            <person name="Ishii H."/>
            <person name="Satoh N."/>
            <person name="Nishiyama T."/>
            <person name="Hasebe M."/>
            <person name="Maruyama T."/>
            <person name="Minagawa J."/>
            <person name="Obokata J."/>
            <person name="Shigenobu S."/>
        </authorList>
    </citation>
    <scope>NUCLEOTIDE SEQUENCE [LARGE SCALE GENOMIC DNA]</scope>
</reference>
<accession>A0AAV3ZTD6</accession>
<dbReference type="InterPro" id="IPR000477">
    <property type="entry name" value="RT_dom"/>
</dbReference>
<dbReference type="EMBL" id="BLXT01002947">
    <property type="protein sequence ID" value="GFN99094.1"/>
    <property type="molecule type" value="Genomic_DNA"/>
</dbReference>
<protein>
    <submittedName>
        <fullName evidence="2">LINE-1 reverse transcriptase</fullName>
    </submittedName>
</protein>
<evidence type="ECO:0000313" key="3">
    <source>
        <dbReference type="Proteomes" id="UP000735302"/>
    </source>
</evidence>
<evidence type="ECO:0000313" key="2">
    <source>
        <dbReference type="EMBL" id="GFN99094.1"/>
    </source>
</evidence>
<evidence type="ECO:0000259" key="1">
    <source>
        <dbReference type="Pfam" id="PF00078"/>
    </source>
</evidence>
<organism evidence="2 3">
    <name type="scientific">Plakobranchus ocellatus</name>
    <dbReference type="NCBI Taxonomy" id="259542"/>
    <lineage>
        <taxon>Eukaryota</taxon>
        <taxon>Metazoa</taxon>
        <taxon>Spiralia</taxon>
        <taxon>Lophotrochozoa</taxon>
        <taxon>Mollusca</taxon>
        <taxon>Gastropoda</taxon>
        <taxon>Heterobranchia</taxon>
        <taxon>Euthyneura</taxon>
        <taxon>Panpulmonata</taxon>
        <taxon>Sacoglossa</taxon>
        <taxon>Placobranchoidea</taxon>
        <taxon>Plakobranchidae</taxon>
        <taxon>Plakobranchus</taxon>
    </lineage>
</organism>
<dbReference type="Pfam" id="PF00078">
    <property type="entry name" value="RVT_1"/>
    <property type="match status" value="1"/>
</dbReference>
<dbReference type="PANTHER" id="PTHR47027">
    <property type="entry name" value="REVERSE TRANSCRIPTASE DOMAIN-CONTAINING PROTEIN"/>
    <property type="match status" value="1"/>
</dbReference>
<keyword evidence="2" id="KW-0695">RNA-directed DNA polymerase</keyword>
<dbReference type="GO" id="GO:0003964">
    <property type="term" value="F:RNA-directed DNA polymerase activity"/>
    <property type="evidence" value="ECO:0007669"/>
    <property type="project" value="UniProtKB-KW"/>
</dbReference>
<name>A0AAV3ZTD6_9GAST</name>
<feature type="domain" description="Reverse transcriptase" evidence="1">
    <location>
        <begin position="7"/>
        <end position="98"/>
    </location>
</feature>